<dbReference type="OrthoDB" id="2013775at2759"/>
<dbReference type="KEGG" id="tva:5465773"/>
<dbReference type="InParanoid" id="A2DHG6"/>
<protein>
    <submittedName>
        <fullName evidence="1">Surface antigen BspA-like</fullName>
    </submittedName>
</protein>
<dbReference type="RefSeq" id="XP_001581225.1">
    <property type="nucleotide sequence ID" value="XM_001581175.1"/>
</dbReference>
<dbReference type="InterPro" id="IPR026906">
    <property type="entry name" value="LRR_5"/>
</dbReference>
<dbReference type="InterPro" id="IPR032675">
    <property type="entry name" value="LRR_dom_sf"/>
</dbReference>
<dbReference type="Gene3D" id="3.80.10.10">
    <property type="entry name" value="Ribonuclease Inhibitor"/>
    <property type="match status" value="3"/>
</dbReference>
<gene>
    <name evidence="1" type="ORF">TVAG_021860</name>
</gene>
<reference evidence="1" key="2">
    <citation type="journal article" date="2007" name="Science">
        <title>Draft genome sequence of the sexually transmitted pathogen Trichomonas vaginalis.</title>
        <authorList>
            <person name="Carlton J.M."/>
            <person name="Hirt R.P."/>
            <person name="Silva J.C."/>
            <person name="Delcher A.L."/>
            <person name="Schatz M."/>
            <person name="Zhao Q."/>
            <person name="Wortman J.R."/>
            <person name="Bidwell S.L."/>
            <person name="Alsmark U.C.M."/>
            <person name="Besteiro S."/>
            <person name="Sicheritz-Ponten T."/>
            <person name="Noel C.J."/>
            <person name="Dacks J.B."/>
            <person name="Foster P.G."/>
            <person name="Simillion C."/>
            <person name="Van de Peer Y."/>
            <person name="Miranda-Saavedra D."/>
            <person name="Barton G.J."/>
            <person name="Westrop G.D."/>
            <person name="Mueller S."/>
            <person name="Dessi D."/>
            <person name="Fiori P.L."/>
            <person name="Ren Q."/>
            <person name="Paulsen I."/>
            <person name="Zhang H."/>
            <person name="Bastida-Corcuera F.D."/>
            <person name="Simoes-Barbosa A."/>
            <person name="Brown M.T."/>
            <person name="Hayes R.D."/>
            <person name="Mukherjee M."/>
            <person name="Okumura C.Y."/>
            <person name="Schneider R."/>
            <person name="Smith A.J."/>
            <person name="Vanacova S."/>
            <person name="Villalvazo M."/>
            <person name="Haas B.J."/>
            <person name="Pertea M."/>
            <person name="Feldblyum T.V."/>
            <person name="Utterback T.R."/>
            <person name="Shu C.L."/>
            <person name="Osoegawa K."/>
            <person name="de Jong P.J."/>
            <person name="Hrdy I."/>
            <person name="Horvathova L."/>
            <person name="Zubacova Z."/>
            <person name="Dolezal P."/>
            <person name="Malik S.B."/>
            <person name="Logsdon J.M. Jr."/>
            <person name="Henze K."/>
            <person name="Gupta A."/>
            <person name="Wang C.C."/>
            <person name="Dunne R.L."/>
            <person name="Upcroft J.A."/>
            <person name="Upcroft P."/>
            <person name="White O."/>
            <person name="Salzberg S.L."/>
            <person name="Tang P."/>
            <person name="Chiu C.-H."/>
            <person name="Lee Y.-S."/>
            <person name="Embley T.M."/>
            <person name="Coombs G.H."/>
            <person name="Mottram J.C."/>
            <person name="Tachezy J."/>
            <person name="Fraser-Liggett C.M."/>
            <person name="Johnson P.J."/>
        </authorList>
    </citation>
    <scope>NUCLEOTIDE SEQUENCE [LARGE SCALE GENOMIC DNA]</scope>
    <source>
        <strain evidence="1">G3</strain>
    </source>
</reference>
<dbReference type="Proteomes" id="UP000001542">
    <property type="component" value="Unassembled WGS sequence"/>
</dbReference>
<name>A2DHG6_TRIV3</name>
<dbReference type="EMBL" id="DS113200">
    <property type="protein sequence ID" value="EAY20239.1"/>
    <property type="molecule type" value="Genomic_DNA"/>
</dbReference>
<dbReference type="SUPFAM" id="SSF52058">
    <property type="entry name" value="L domain-like"/>
    <property type="match status" value="1"/>
</dbReference>
<dbReference type="STRING" id="5722.A2DHG6"/>
<dbReference type="VEuPathDB" id="TrichDB:TVAG_021860"/>
<organism evidence="1 2">
    <name type="scientific">Trichomonas vaginalis (strain ATCC PRA-98 / G3)</name>
    <dbReference type="NCBI Taxonomy" id="412133"/>
    <lineage>
        <taxon>Eukaryota</taxon>
        <taxon>Metamonada</taxon>
        <taxon>Parabasalia</taxon>
        <taxon>Trichomonadida</taxon>
        <taxon>Trichomonadidae</taxon>
        <taxon>Trichomonas</taxon>
    </lineage>
</organism>
<dbReference type="PANTHER" id="PTHR45661:SF3">
    <property type="entry name" value="IG-LIKE DOMAIN-CONTAINING PROTEIN"/>
    <property type="match status" value="1"/>
</dbReference>
<reference evidence="1" key="1">
    <citation type="submission" date="2006-10" db="EMBL/GenBank/DDBJ databases">
        <authorList>
            <person name="Amadeo P."/>
            <person name="Zhao Q."/>
            <person name="Wortman J."/>
            <person name="Fraser-Liggett C."/>
            <person name="Carlton J."/>
        </authorList>
    </citation>
    <scope>NUCLEOTIDE SEQUENCE</scope>
    <source>
        <strain evidence="1">G3</strain>
    </source>
</reference>
<dbReference type="AlphaFoldDB" id="A2DHG6"/>
<dbReference type="Pfam" id="PF13306">
    <property type="entry name" value="LRR_5"/>
    <property type="match status" value="2"/>
</dbReference>
<dbReference type="PANTHER" id="PTHR45661">
    <property type="entry name" value="SURFACE ANTIGEN"/>
    <property type="match status" value="1"/>
</dbReference>
<evidence type="ECO:0000313" key="2">
    <source>
        <dbReference type="Proteomes" id="UP000001542"/>
    </source>
</evidence>
<dbReference type="InterPro" id="IPR053139">
    <property type="entry name" value="Surface_bspA-like"/>
</dbReference>
<keyword evidence="2" id="KW-1185">Reference proteome</keyword>
<dbReference type="SMR" id="A2DHG6"/>
<proteinExistence type="predicted"/>
<accession>A2DHG6</accession>
<evidence type="ECO:0000313" key="1">
    <source>
        <dbReference type="EMBL" id="EAY20239.1"/>
    </source>
</evidence>
<sequence length="438" mass="48233">MIMYNPDKSVLILCLKNSESYIIKSSVAKISSKAFQSISDLKSINFESTSKLVTIESEAFRDDALLSAFELPSSVKTIGSSAFFGCKSLQSISFGNSISTIDSLSFQDCESLRRVIFVSCFSTTIGESAFSGCTKLNFLSLSNNVTRIEKNCFSGCTSLTEVVFPTSLEFIGVYAFSNSGLVTITVPDGTHMISFCPSSFRNCQMLQTLNIPSTILEFEENCLESTSITSFTVPLSTTSIADYAFKNCSSMTKFTIPEGCSLSSLGSLIFDGCDSLSVIECISNNYFEVDNGALYKKGRETLYFFPPASPIKFFNLPQNLRKISANAFINCKNIVSISIPDQSVETIGSYAFLNCVSLSYINIPLCVKNIEPHAFLGCDNLRCGIKIENKNKTFIRSLVDTSDLLSSSLKDCAFISCNQIFYQNGFSHFSYIYVFILM</sequence>
<dbReference type="VEuPathDB" id="TrichDB:TVAGG3_0678650"/>